<dbReference type="InterPro" id="IPR014731">
    <property type="entry name" value="ETF_asu_C"/>
</dbReference>
<dbReference type="GO" id="GO:0005759">
    <property type="term" value="C:mitochondrial matrix"/>
    <property type="evidence" value="ECO:0007669"/>
    <property type="project" value="UniProtKB-SubCell"/>
</dbReference>
<evidence type="ECO:0000256" key="9">
    <source>
        <dbReference type="ARBA" id="ARBA00022946"/>
    </source>
</evidence>
<dbReference type="InterPro" id="IPR014730">
    <property type="entry name" value="ETF_a/b_N"/>
</dbReference>
<feature type="domain" description="Electron transfer flavoprotein alpha/beta-subunit N-terminal" evidence="13">
    <location>
        <begin position="105"/>
        <end position="290"/>
    </location>
</feature>
<dbReference type="InterPro" id="IPR018206">
    <property type="entry name" value="ETF_asu_C_CS"/>
</dbReference>
<keyword evidence="15" id="KW-1185">Reference proteome</keyword>
<evidence type="ECO:0000256" key="8">
    <source>
        <dbReference type="ARBA" id="ARBA00022827"/>
    </source>
</evidence>
<feature type="region of interest" description="Disordered" evidence="12">
    <location>
        <begin position="1"/>
        <end position="22"/>
    </location>
</feature>
<dbReference type="SUPFAM" id="SSF52467">
    <property type="entry name" value="DHS-like NAD/FAD-binding domain"/>
    <property type="match status" value="1"/>
</dbReference>
<evidence type="ECO:0000256" key="11">
    <source>
        <dbReference type="ARBA" id="ARBA00023128"/>
    </source>
</evidence>
<comment type="similarity">
    <text evidence="3">Belongs to the ETF alpha-subunit/FixB family.</text>
</comment>
<dbReference type="SUPFAM" id="SSF52402">
    <property type="entry name" value="Adenine nucleotide alpha hydrolases-like"/>
    <property type="match status" value="1"/>
</dbReference>
<comment type="subunit">
    <text evidence="4">Heterodimer of an alpha and a beta subunit.</text>
</comment>
<dbReference type="Gene3D" id="3.40.50.1220">
    <property type="entry name" value="TPP-binding domain"/>
    <property type="match status" value="1"/>
</dbReference>
<evidence type="ECO:0000313" key="15">
    <source>
        <dbReference type="Proteomes" id="UP001234989"/>
    </source>
</evidence>
<dbReference type="Proteomes" id="UP001234989">
    <property type="component" value="Chromosome 12"/>
</dbReference>
<keyword evidence="8" id="KW-0274">FAD</keyword>
<evidence type="ECO:0000259" key="13">
    <source>
        <dbReference type="SMART" id="SM00893"/>
    </source>
</evidence>
<dbReference type="InterPro" id="IPR029472">
    <property type="entry name" value="Copia-like_N"/>
</dbReference>
<evidence type="ECO:0000256" key="4">
    <source>
        <dbReference type="ARBA" id="ARBA00011355"/>
    </source>
</evidence>
<dbReference type="GO" id="GO:0033539">
    <property type="term" value="P:fatty acid beta-oxidation using acyl-CoA dehydrogenase"/>
    <property type="evidence" value="ECO:0007669"/>
    <property type="project" value="TreeGrafter"/>
</dbReference>
<protein>
    <recommendedName>
        <fullName evidence="5">Electron transfer flavoprotein subunit alpha, mitochondrial</fullName>
    </recommendedName>
</protein>
<organism evidence="14 15">
    <name type="scientific">Solanum verrucosum</name>
    <dbReference type="NCBI Taxonomy" id="315347"/>
    <lineage>
        <taxon>Eukaryota</taxon>
        <taxon>Viridiplantae</taxon>
        <taxon>Streptophyta</taxon>
        <taxon>Embryophyta</taxon>
        <taxon>Tracheophyta</taxon>
        <taxon>Spermatophyta</taxon>
        <taxon>Magnoliopsida</taxon>
        <taxon>eudicotyledons</taxon>
        <taxon>Gunneridae</taxon>
        <taxon>Pentapetalae</taxon>
        <taxon>asterids</taxon>
        <taxon>lamiids</taxon>
        <taxon>Solanales</taxon>
        <taxon>Solanaceae</taxon>
        <taxon>Solanoideae</taxon>
        <taxon>Solaneae</taxon>
        <taxon>Solanum</taxon>
    </lineage>
</organism>
<dbReference type="InterPro" id="IPR033947">
    <property type="entry name" value="ETF_alpha_N"/>
</dbReference>
<keyword evidence="7" id="KW-0285">Flavoprotein</keyword>
<dbReference type="PANTHER" id="PTHR43153">
    <property type="entry name" value="ELECTRON TRANSFER FLAVOPROTEIN ALPHA"/>
    <property type="match status" value="1"/>
</dbReference>
<evidence type="ECO:0000313" key="14">
    <source>
        <dbReference type="EMBL" id="WMV59667.1"/>
    </source>
</evidence>
<keyword evidence="6" id="KW-0813">Transport</keyword>
<sequence>MVVDDNTSTSEATNMTGNDTSSALYVHPSDSPGMMLVPAQFDGAGYRSWRRGVMRALSVKNKLGFIDGSSQVEASELDMAIGTMLSAFRKLSNTSRITPFRSLSTLVLAEHEGGLIKNSSLSAVEAAKSLGGDNSISLLLAGSGHSLKEAAEHAASSHPSVSQVLIADSDKFTYPLAEPWAKLVHLVQQSGGYSHIIAASGSFGKNILPRAAALLDISPITDVTKISGSNLFIRPIYAGNALSTVRYTGSSPCMLSIRATSFPVASETADLKSNAASIDQVDLSTLDEDESVAKSTYVKLSAQISERPDLGNARIVVTGGRGVKSAENFKMIDKLAEKIGAAVGATRAAVDAGFVPNDLQVGQTGKIVAPELYMAFGVSGAIQHIAGMRDSKVIVAVNKDADAPIFQVADYGLVGDLFDVIPELLEKLPEKK</sequence>
<keyword evidence="11" id="KW-0496">Mitochondrion</keyword>
<evidence type="ECO:0000256" key="5">
    <source>
        <dbReference type="ARBA" id="ARBA00014390"/>
    </source>
</evidence>
<proteinExistence type="inferred from homology"/>
<name>A0AAF0V850_SOLVR</name>
<gene>
    <name evidence="14" type="ORF">MTR67_053052</name>
</gene>
<keyword evidence="9" id="KW-0809">Transit peptide</keyword>
<dbReference type="GO" id="GO:0050660">
    <property type="term" value="F:flavin adenine dinucleotide binding"/>
    <property type="evidence" value="ECO:0007669"/>
    <property type="project" value="InterPro"/>
</dbReference>
<dbReference type="EMBL" id="CP133623">
    <property type="protein sequence ID" value="WMV59667.1"/>
    <property type="molecule type" value="Genomic_DNA"/>
</dbReference>
<dbReference type="PROSITE" id="PS00696">
    <property type="entry name" value="ETF_ALPHA"/>
    <property type="match status" value="1"/>
</dbReference>
<dbReference type="InterPro" id="IPR029035">
    <property type="entry name" value="DHS-like_NAD/FAD-binding_dom"/>
</dbReference>
<evidence type="ECO:0000256" key="1">
    <source>
        <dbReference type="ARBA" id="ARBA00001974"/>
    </source>
</evidence>
<evidence type="ECO:0000256" key="6">
    <source>
        <dbReference type="ARBA" id="ARBA00022448"/>
    </source>
</evidence>
<dbReference type="InterPro" id="IPR001308">
    <property type="entry name" value="ETF_a/FixB"/>
</dbReference>
<dbReference type="Pfam" id="PF01012">
    <property type="entry name" value="ETF"/>
    <property type="match status" value="1"/>
</dbReference>
<dbReference type="SMART" id="SM00893">
    <property type="entry name" value="ETF"/>
    <property type="match status" value="1"/>
</dbReference>
<dbReference type="PANTHER" id="PTHR43153:SF1">
    <property type="entry name" value="ELECTRON TRANSFER FLAVOPROTEIN SUBUNIT ALPHA, MITOCHONDRIAL"/>
    <property type="match status" value="1"/>
</dbReference>
<comment type="cofactor">
    <cofactor evidence="1">
        <name>FAD</name>
        <dbReference type="ChEBI" id="CHEBI:57692"/>
    </cofactor>
</comment>
<dbReference type="FunFam" id="3.40.50.1220:FF:000001">
    <property type="entry name" value="Electron transfer flavoprotein, alpha subunit"/>
    <property type="match status" value="1"/>
</dbReference>
<dbReference type="InterPro" id="IPR014729">
    <property type="entry name" value="Rossmann-like_a/b/a_fold"/>
</dbReference>
<dbReference type="Pfam" id="PF14244">
    <property type="entry name" value="Retrotran_gag_3"/>
    <property type="match status" value="1"/>
</dbReference>
<comment type="subcellular location">
    <subcellularLocation>
        <location evidence="2">Mitochondrion matrix</location>
    </subcellularLocation>
</comment>
<evidence type="ECO:0000256" key="2">
    <source>
        <dbReference type="ARBA" id="ARBA00004305"/>
    </source>
</evidence>
<accession>A0AAF0V850</accession>
<dbReference type="GO" id="GO:0009055">
    <property type="term" value="F:electron transfer activity"/>
    <property type="evidence" value="ECO:0007669"/>
    <property type="project" value="InterPro"/>
</dbReference>
<dbReference type="Gene3D" id="3.40.50.620">
    <property type="entry name" value="HUPs"/>
    <property type="match status" value="1"/>
</dbReference>
<evidence type="ECO:0000256" key="10">
    <source>
        <dbReference type="ARBA" id="ARBA00022982"/>
    </source>
</evidence>
<dbReference type="Pfam" id="PF00766">
    <property type="entry name" value="ETF_alpha"/>
    <property type="match status" value="1"/>
</dbReference>
<evidence type="ECO:0000256" key="7">
    <source>
        <dbReference type="ARBA" id="ARBA00022630"/>
    </source>
</evidence>
<evidence type="ECO:0000256" key="3">
    <source>
        <dbReference type="ARBA" id="ARBA00005817"/>
    </source>
</evidence>
<dbReference type="CDD" id="cd01715">
    <property type="entry name" value="ETF_alpha"/>
    <property type="match status" value="1"/>
</dbReference>
<dbReference type="AlphaFoldDB" id="A0AAF0V850"/>
<reference evidence="14" key="1">
    <citation type="submission" date="2023-08" db="EMBL/GenBank/DDBJ databases">
        <title>A de novo genome assembly of Solanum verrucosum Schlechtendal, a Mexican diploid species geographically isolated from the other diploid A-genome species in potato relatives.</title>
        <authorList>
            <person name="Hosaka K."/>
        </authorList>
    </citation>
    <scope>NUCLEOTIDE SEQUENCE</scope>
    <source>
        <tissue evidence="14">Young leaves</tissue>
    </source>
</reference>
<dbReference type="FunFam" id="3.40.50.620:FF:000157">
    <property type="entry name" value="Electron transfer flavoprotein subunit alpha, mitochondrial"/>
    <property type="match status" value="1"/>
</dbReference>
<keyword evidence="10" id="KW-0249">Electron transport</keyword>
<evidence type="ECO:0000256" key="12">
    <source>
        <dbReference type="SAM" id="MobiDB-lite"/>
    </source>
</evidence>